<evidence type="ECO:0000259" key="5">
    <source>
        <dbReference type="Pfam" id="PF03668"/>
    </source>
</evidence>
<keyword evidence="1 4" id="KW-0547">Nucleotide-binding</keyword>
<organism evidence="7 8">
    <name type="scientific">Corynebacterium jeddahense</name>
    <dbReference type="NCBI Taxonomy" id="1414719"/>
    <lineage>
        <taxon>Bacteria</taxon>
        <taxon>Bacillati</taxon>
        <taxon>Actinomycetota</taxon>
        <taxon>Actinomycetes</taxon>
        <taxon>Mycobacteriales</taxon>
        <taxon>Corynebacteriaceae</taxon>
        <taxon>Corynebacterium</taxon>
    </lineage>
</organism>
<dbReference type="InterPro" id="IPR053931">
    <property type="entry name" value="RapZ_C"/>
</dbReference>
<dbReference type="EMBL" id="CP063194">
    <property type="protein sequence ID" value="WCZ38974.1"/>
    <property type="molecule type" value="Genomic_DNA"/>
</dbReference>
<protein>
    <submittedName>
        <fullName evidence="7">GlmZ(SRNA)-inactivating NTPase</fullName>
    </submittedName>
</protein>
<dbReference type="HAMAP" id="MF_00636">
    <property type="entry name" value="RapZ_like"/>
    <property type="match status" value="1"/>
</dbReference>
<dbReference type="PIRSF" id="PIRSF005052">
    <property type="entry name" value="P-loopkin"/>
    <property type="match status" value="1"/>
</dbReference>
<keyword evidence="2 4" id="KW-0067">ATP-binding</keyword>
<dbReference type="Proteomes" id="UP001218071">
    <property type="component" value="Chromosome"/>
</dbReference>
<dbReference type="Pfam" id="PF03668">
    <property type="entry name" value="RapZ-like_N"/>
    <property type="match status" value="1"/>
</dbReference>
<dbReference type="RefSeq" id="WP_042404823.1">
    <property type="nucleotide sequence ID" value="NZ_CBYN010000003.1"/>
</dbReference>
<proteinExistence type="inferred from homology"/>
<dbReference type="PANTHER" id="PTHR30448">
    <property type="entry name" value="RNASE ADAPTER PROTEIN RAPZ"/>
    <property type="match status" value="1"/>
</dbReference>
<dbReference type="InterPro" id="IPR027417">
    <property type="entry name" value="P-loop_NTPase"/>
</dbReference>
<feature type="binding site" evidence="4">
    <location>
        <begin position="77"/>
        <end position="80"/>
    </location>
    <ligand>
        <name>GTP</name>
        <dbReference type="ChEBI" id="CHEBI:37565"/>
    </ligand>
</feature>
<feature type="domain" description="RapZ-like N-terminal" evidence="5">
    <location>
        <begin position="22"/>
        <end position="170"/>
    </location>
</feature>
<evidence type="ECO:0000256" key="4">
    <source>
        <dbReference type="HAMAP-Rule" id="MF_00636"/>
    </source>
</evidence>
<dbReference type="NCBIfam" id="NF003828">
    <property type="entry name" value="PRK05416.1"/>
    <property type="match status" value="1"/>
</dbReference>
<keyword evidence="8" id="KW-1185">Reference proteome</keyword>
<evidence type="ECO:0000256" key="2">
    <source>
        <dbReference type="ARBA" id="ARBA00022840"/>
    </source>
</evidence>
<comment type="caution">
    <text evidence="4">Lacks conserved residue(s) required for the propagation of feature annotation.</text>
</comment>
<feature type="domain" description="RapZ C-terminal" evidence="6">
    <location>
        <begin position="181"/>
        <end position="301"/>
    </location>
</feature>
<evidence type="ECO:0000259" key="6">
    <source>
        <dbReference type="Pfam" id="PF22740"/>
    </source>
</evidence>
<evidence type="ECO:0000256" key="3">
    <source>
        <dbReference type="ARBA" id="ARBA00023134"/>
    </source>
</evidence>
<dbReference type="InterPro" id="IPR053930">
    <property type="entry name" value="RapZ-like_N"/>
</dbReference>
<evidence type="ECO:0000313" key="7">
    <source>
        <dbReference type="EMBL" id="WCZ38974.1"/>
    </source>
</evidence>
<dbReference type="Pfam" id="PF22740">
    <property type="entry name" value="PapZ_C"/>
    <property type="match status" value="1"/>
</dbReference>
<sequence length="303" mass="33175">MPTTSAARALPQEDAATTHRPVIITGLSGGGLSTAAKVFEDRGFFVSQNVPPQLILELVDLAASDTSPVERLAVVTDVRSRGFHGSLMDTISAIRERGYAPFVLFLEARDDVLIRRFDSVRRTHPLQGDGTLQSGIERERAELEELRAAADIIIDTSNLSVHDLRRAVEASVGELPAGRQHVTIESFGFKHGSPRDADIVLDVRFLPNPYWIEELREFRGVDAAVADYVLSQPGAREYVDGFVDLLTSTLGGYHHEGKDFITVGVGCTGGHHRSVAVAEAIGKRLRQQGQVDVSVIHRDLERH</sequence>
<dbReference type="InterPro" id="IPR005337">
    <property type="entry name" value="RapZ-like"/>
</dbReference>
<reference evidence="7 8" key="1">
    <citation type="submission" date="2020-10" db="EMBL/GenBank/DDBJ databases">
        <title>Complete genome sequence of Corynebacterium jeddahense DSM 45997, type strain of Corynebacterium jeddahense.</title>
        <authorList>
            <person name="Busche T."/>
            <person name="Kalinowski J."/>
            <person name="Ruckert C."/>
        </authorList>
    </citation>
    <scope>NUCLEOTIDE SEQUENCE [LARGE SCALE GENOMIC DNA]</scope>
    <source>
        <strain evidence="7 8">DSM 45997</strain>
    </source>
</reference>
<evidence type="ECO:0000256" key="1">
    <source>
        <dbReference type="ARBA" id="ARBA00022741"/>
    </source>
</evidence>
<keyword evidence="3 4" id="KW-0342">GTP-binding</keyword>
<name>A0ABY7UKU4_9CORY</name>
<accession>A0ABY7UKU4</accession>
<gene>
    <name evidence="7" type="ORF">CJEDD_06870</name>
</gene>
<dbReference type="SUPFAM" id="SSF52540">
    <property type="entry name" value="P-loop containing nucleoside triphosphate hydrolases"/>
    <property type="match status" value="1"/>
</dbReference>
<evidence type="ECO:0000313" key="8">
    <source>
        <dbReference type="Proteomes" id="UP001218071"/>
    </source>
</evidence>
<dbReference type="PANTHER" id="PTHR30448:SF0">
    <property type="entry name" value="RNASE ADAPTER PROTEIN RAPZ"/>
    <property type="match status" value="1"/>
</dbReference>